<keyword evidence="1" id="KW-0560">Oxidoreductase</keyword>
<dbReference type="InterPro" id="IPR036291">
    <property type="entry name" value="NAD(P)-bd_dom_sf"/>
</dbReference>
<dbReference type="InterPro" id="IPR002347">
    <property type="entry name" value="SDR_fam"/>
</dbReference>
<evidence type="ECO:0000313" key="2">
    <source>
        <dbReference type="EMBL" id="MFB9443866.1"/>
    </source>
</evidence>
<evidence type="ECO:0000313" key="3">
    <source>
        <dbReference type="Proteomes" id="UP001589608"/>
    </source>
</evidence>
<proteinExistence type="predicted"/>
<dbReference type="Proteomes" id="UP001589608">
    <property type="component" value="Unassembled WGS sequence"/>
</dbReference>
<name>A0ABV5M4U2_9ACTN</name>
<keyword evidence="3" id="KW-1185">Reference proteome</keyword>
<comment type="caution">
    <text evidence="2">The sequence shown here is derived from an EMBL/GenBank/DDBJ whole genome shotgun (WGS) entry which is preliminary data.</text>
</comment>
<dbReference type="PANTHER" id="PTHR47534">
    <property type="entry name" value="YALI0E05731P"/>
    <property type="match status" value="1"/>
</dbReference>
<dbReference type="InterPro" id="IPR052228">
    <property type="entry name" value="Sec_Metab_Biosynth_Oxidored"/>
</dbReference>
<accession>A0ABV5M4U2</accession>
<sequence length="263" mass="27810">MSPKTVVIAGGTDGMGRATALARFERGDDVYVIGSNPLKGRTLPSGITFLRKDLSEGAAVREVVAELRSRVAAVDALVLCANRVGPARRETSEHFEYTFGLYFLARHRLAEGLRPLLESAAAPVIVNVGGVGVTKGVIAWDDLQLRSGYSMVRAQMQAGRLNDLLGAGYRGKARYVLYHPGFTKSGDHSPLNPVLRGGLRLLAAVAARPVAASVAPIVELIDAPPAAQLTALDRGRELPLSLPSLDPAGAARLHAMLADEAFA</sequence>
<dbReference type="EMBL" id="JBHMCA010000023">
    <property type="protein sequence ID" value="MFB9443866.1"/>
    <property type="molecule type" value="Genomic_DNA"/>
</dbReference>
<dbReference type="Pfam" id="PF00106">
    <property type="entry name" value="adh_short"/>
    <property type="match status" value="1"/>
</dbReference>
<dbReference type="SUPFAM" id="SSF51735">
    <property type="entry name" value="NAD(P)-binding Rossmann-fold domains"/>
    <property type="match status" value="1"/>
</dbReference>
<protein>
    <submittedName>
        <fullName evidence="2">SDR family NAD(P)-dependent oxidoreductase</fullName>
    </submittedName>
</protein>
<organism evidence="2 3">
    <name type="scientific">Dactylosporangium vinaceum</name>
    <dbReference type="NCBI Taxonomy" id="53362"/>
    <lineage>
        <taxon>Bacteria</taxon>
        <taxon>Bacillati</taxon>
        <taxon>Actinomycetota</taxon>
        <taxon>Actinomycetes</taxon>
        <taxon>Micromonosporales</taxon>
        <taxon>Micromonosporaceae</taxon>
        <taxon>Dactylosporangium</taxon>
    </lineage>
</organism>
<evidence type="ECO:0000256" key="1">
    <source>
        <dbReference type="ARBA" id="ARBA00023002"/>
    </source>
</evidence>
<dbReference type="RefSeq" id="WP_223099227.1">
    <property type="nucleotide sequence ID" value="NZ_CP061913.1"/>
</dbReference>
<dbReference type="Gene3D" id="3.40.50.720">
    <property type="entry name" value="NAD(P)-binding Rossmann-like Domain"/>
    <property type="match status" value="1"/>
</dbReference>
<gene>
    <name evidence="2" type="ORF">ACFFTR_12315</name>
</gene>
<dbReference type="PANTHER" id="PTHR47534:SF3">
    <property type="entry name" value="ALCOHOL DEHYDROGENASE-LIKE C-TERMINAL DOMAIN-CONTAINING PROTEIN"/>
    <property type="match status" value="1"/>
</dbReference>
<reference evidence="2 3" key="1">
    <citation type="submission" date="2024-09" db="EMBL/GenBank/DDBJ databases">
        <authorList>
            <person name="Sun Q."/>
            <person name="Mori K."/>
        </authorList>
    </citation>
    <scope>NUCLEOTIDE SEQUENCE [LARGE SCALE GENOMIC DNA]</scope>
    <source>
        <strain evidence="2 3">JCM 3307</strain>
    </source>
</reference>